<name>A5GBD2_GEOUR</name>
<sequence>MFGLCVSADPDAVFAGLLESGFRSTLDAAVAADVEVTFAGACLCERAEPAADFAALLVLGFCKTFDAGGHRGDGTSRGRCLLSF</sequence>
<protein>
    <submittedName>
        <fullName evidence="1">Uncharacterized protein</fullName>
    </submittedName>
</protein>
<dbReference type="AlphaFoldDB" id="A5GBD2"/>
<keyword evidence="2" id="KW-1185">Reference proteome</keyword>
<gene>
    <name evidence="1" type="ordered locus">Gura_0903</name>
</gene>
<evidence type="ECO:0000313" key="2">
    <source>
        <dbReference type="Proteomes" id="UP000006695"/>
    </source>
</evidence>
<dbReference type="KEGG" id="gur:Gura_0903"/>
<accession>A5GBD2</accession>
<organism evidence="1 2">
    <name type="scientific">Geotalea uraniireducens (strain Rf4)</name>
    <name type="common">Geobacter uraniireducens</name>
    <dbReference type="NCBI Taxonomy" id="351605"/>
    <lineage>
        <taxon>Bacteria</taxon>
        <taxon>Pseudomonadati</taxon>
        <taxon>Thermodesulfobacteriota</taxon>
        <taxon>Desulfuromonadia</taxon>
        <taxon>Geobacterales</taxon>
        <taxon>Geobacteraceae</taxon>
        <taxon>Geotalea</taxon>
    </lineage>
</organism>
<evidence type="ECO:0000313" key="1">
    <source>
        <dbReference type="EMBL" id="ABQ25109.1"/>
    </source>
</evidence>
<dbReference type="EMBL" id="CP000698">
    <property type="protein sequence ID" value="ABQ25109.1"/>
    <property type="molecule type" value="Genomic_DNA"/>
</dbReference>
<dbReference type="STRING" id="351605.Gura_0903"/>
<dbReference type="HOGENOM" id="CLU_2522840_0_0_7"/>
<dbReference type="Proteomes" id="UP000006695">
    <property type="component" value="Chromosome"/>
</dbReference>
<reference evidence="1 2" key="1">
    <citation type="submission" date="2007-05" db="EMBL/GenBank/DDBJ databases">
        <title>Complete sequence of Geobacter uraniireducens Rf4.</title>
        <authorList>
            <consortium name="US DOE Joint Genome Institute"/>
            <person name="Copeland A."/>
            <person name="Lucas S."/>
            <person name="Lapidus A."/>
            <person name="Barry K."/>
            <person name="Detter J.C."/>
            <person name="Glavina del Rio T."/>
            <person name="Hammon N."/>
            <person name="Israni S."/>
            <person name="Dalin E."/>
            <person name="Tice H."/>
            <person name="Pitluck S."/>
            <person name="Chertkov O."/>
            <person name="Brettin T."/>
            <person name="Bruce D."/>
            <person name="Han C."/>
            <person name="Schmutz J."/>
            <person name="Larimer F."/>
            <person name="Land M."/>
            <person name="Hauser L."/>
            <person name="Kyrpides N."/>
            <person name="Mikhailova N."/>
            <person name="Shelobolina E."/>
            <person name="Aklujkar M."/>
            <person name="Lovley D."/>
            <person name="Richardson P."/>
        </authorList>
    </citation>
    <scope>NUCLEOTIDE SEQUENCE [LARGE SCALE GENOMIC DNA]</scope>
    <source>
        <strain evidence="1 2">Rf4</strain>
    </source>
</reference>
<proteinExistence type="predicted"/>